<reference evidence="1" key="1">
    <citation type="submission" date="2013-08" db="EMBL/GenBank/DDBJ databases">
        <authorList>
            <person name="Mendez C."/>
            <person name="Richter M."/>
            <person name="Ferrer M."/>
            <person name="Sanchez J."/>
        </authorList>
    </citation>
    <scope>NUCLEOTIDE SEQUENCE</scope>
</reference>
<comment type="caution">
    <text evidence="1">The sequence shown here is derived from an EMBL/GenBank/DDBJ whole genome shotgun (WGS) entry which is preliminary data.</text>
</comment>
<proteinExistence type="predicted"/>
<evidence type="ECO:0000313" key="1">
    <source>
        <dbReference type="EMBL" id="EQD32514.1"/>
    </source>
</evidence>
<dbReference type="EMBL" id="AUZX01014360">
    <property type="protein sequence ID" value="EQD32514.1"/>
    <property type="molecule type" value="Genomic_DNA"/>
</dbReference>
<dbReference type="InterPro" id="IPR011518">
    <property type="entry name" value="Transposase_36"/>
</dbReference>
<name>T0ZV27_9ZZZZ</name>
<organism evidence="1">
    <name type="scientific">mine drainage metagenome</name>
    <dbReference type="NCBI Taxonomy" id="410659"/>
    <lineage>
        <taxon>unclassified sequences</taxon>
        <taxon>metagenomes</taxon>
        <taxon>ecological metagenomes</taxon>
    </lineage>
</organism>
<accession>T0ZV27</accession>
<sequence length="67" mass="7674">MSEVIVNLIANTRTEKGLRVECSLDQDSYEKGIKISKEEMSRLNLKLDEFHGEWNYTISPALTDSII</sequence>
<gene>
    <name evidence="1" type="ORF">B1A_19467</name>
</gene>
<protein>
    <submittedName>
        <fullName evidence="1">Rhodopirellula transposase</fullName>
    </submittedName>
</protein>
<dbReference type="AlphaFoldDB" id="T0ZV27"/>
<dbReference type="Pfam" id="PF07592">
    <property type="entry name" value="DDE_Tnp_ISAZ013"/>
    <property type="match status" value="1"/>
</dbReference>
<reference evidence="1" key="2">
    <citation type="journal article" date="2014" name="ISME J.">
        <title>Microbial stratification in low pH oxic and suboxic macroscopic growths along an acid mine drainage.</title>
        <authorList>
            <person name="Mendez-Garcia C."/>
            <person name="Mesa V."/>
            <person name="Sprenger R.R."/>
            <person name="Richter M."/>
            <person name="Diez M.S."/>
            <person name="Solano J."/>
            <person name="Bargiela R."/>
            <person name="Golyshina O.V."/>
            <person name="Manteca A."/>
            <person name="Ramos J.L."/>
            <person name="Gallego J.R."/>
            <person name="Llorente I."/>
            <person name="Martins Dos Santos V.A."/>
            <person name="Jensen O.N."/>
            <person name="Pelaez A.I."/>
            <person name="Sanchez J."/>
            <person name="Ferrer M."/>
        </authorList>
    </citation>
    <scope>NUCLEOTIDE SEQUENCE</scope>
</reference>